<name>A0A3S0P0I2_9FLAO</name>
<organism evidence="2 3">
    <name type="scientific">Flavobacterium bomense</name>
    <dbReference type="NCBI Taxonomy" id="2497483"/>
    <lineage>
        <taxon>Bacteria</taxon>
        <taxon>Pseudomonadati</taxon>
        <taxon>Bacteroidota</taxon>
        <taxon>Flavobacteriia</taxon>
        <taxon>Flavobacteriales</taxon>
        <taxon>Flavobacteriaceae</taxon>
        <taxon>Flavobacterium</taxon>
    </lineage>
</organism>
<accession>A0A3S0P0I2</accession>
<comment type="caution">
    <text evidence="2">The sequence shown here is derived from an EMBL/GenBank/DDBJ whole genome shotgun (WGS) entry which is preliminary data.</text>
</comment>
<dbReference type="AlphaFoldDB" id="A0A3S0P0I2"/>
<dbReference type="EMBL" id="RYDJ01000009">
    <property type="protein sequence ID" value="RTZ04348.1"/>
    <property type="molecule type" value="Genomic_DNA"/>
</dbReference>
<keyword evidence="1" id="KW-0812">Transmembrane</keyword>
<keyword evidence="3" id="KW-1185">Reference proteome</keyword>
<feature type="transmembrane region" description="Helical" evidence="1">
    <location>
        <begin position="34"/>
        <end position="53"/>
    </location>
</feature>
<evidence type="ECO:0000256" key="1">
    <source>
        <dbReference type="SAM" id="Phobius"/>
    </source>
</evidence>
<sequence>MNYLKYTQYVYLVFGAYFIYDGFIKLNAEEENPWLSFMFAGLAVFMFFFRRKFAKKFEDRNKKS</sequence>
<dbReference type="Proteomes" id="UP000280825">
    <property type="component" value="Unassembled WGS sequence"/>
</dbReference>
<gene>
    <name evidence="2" type="ORF">EKL98_09165</name>
</gene>
<keyword evidence="1" id="KW-1133">Transmembrane helix</keyword>
<protein>
    <submittedName>
        <fullName evidence="2">Uncharacterized protein</fullName>
    </submittedName>
</protein>
<evidence type="ECO:0000313" key="3">
    <source>
        <dbReference type="Proteomes" id="UP000280825"/>
    </source>
</evidence>
<keyword evidence="1" id="KW-0472">Membrane</keyword>
<proteinExistence type="predicted"/>
<feature type="transmembrane region" description="Helical" evidence="1">
    <location>
        <begin position="9"/>
        <end position="28"/>
    </location>
</feature>
<reference evidence="2 3" key="1">
    <citation type="submission" date="2018-12" db="EMBL/GenBank/DDBJ databases">
        <title>Flavobacterium sp. nov., isolated from glacier ice.</title>
        <authorList>
            <person name="Liu Q."/>
            <person name="Xin Y.-H."/>
        </authorList>
    </citation>
    <scope>NUCLEOTIDE SEQUENCE [LARGE SCALE GENOMIC DNA]</scope>
    <source>
        <strain evidence="2 3">RB1N8</strain>
    </source>
</reference>
<evidence type="ECO:0000313" key="2">
    <source>
        <dbReference type="EMBL" id="RTZ04348.1"/>
    </source>
</evidence>
<dbReference type="RefSeq" id="WP_126457478.1">
    <property type="nucleotide sequence ID" value="NZ_RYDJ01000009.1"/>
</dbReference>